<dbReference type="Gene3D" id="3.20.20.370">
    <property type="entry name" value="Glycoside hydrolase/deacetylase"/>
    <property type="match status" value="1"/>
</dbReference>
<dbReference type="Pfam" id="PF01522">
    <property type="entry name" value="Polysacc_deac_1"/>
    <property type="match status" value="1"/>
</dbReference>
<accession>A0ABT1NKP4</accession>
<dbReference type="InterPro" id="IPR011330">
    <property type="entry name" value="Glyco_hydro/deAcase_b/a-brl"/>
</dbReference>
<evidence type="ECO:0000313" key="3">
    <source>
        <dbReference type="Proteomes" id="UP001651880"/>
    </source>
</evidence>
<dbReference type="Proteomes" id="UP001651880">
    <property type="component" value="Unassembled WGS sequence"/>
</dbReference>
<dbReference type="CDD" id="cd10944">
    <property type="entry name" value="CE4_SmPgdA_like"/>
    <property type="match status" value="1"/>
</dbReference>
<gene>
    <name evidence="2" type="ORF">LJD61_20155</name>
</gene>
<sequence>MKKSFELCRIMSFILVFIFSLSFSLQASPYDSMEIIINDRFIKNSPKTVLINDVVYIPLSQLQDNLGIKVYFQEDDGSYHIYWWSNFLYINKEKNIIMVNNEYKSHEHAVEIINDVLYIPEDMLVEILGFRIEKIDSVKGFRIITNDKVMTAEELLKMREEEKKAKPAIGKYNGPKVAYITFDDGIVRGNSEKILDILKEKNVKATFFVLGNTISRNQDILKRMAEEGHSIGNHSYSHRKEIIYKSSDSLKNEIDKTSDLILETIGKAMYLFRPPYGSKIIKGQNYQKALEDYKIILWNVDSNDSRVKDIKAEQIYKNVVAQVQNKRSAIILMHETKAESVKALPMIIDYLIKSGFEIKAIEEDEVISYK</sequence>
<dbReference type="PANTHER" id="PTHR10587:SF125">
    <property type="entry name" value="POLYSACCHARIDE DEACETYLASE YHEN-RELATED"/>
    <property type="match status" value="1"/>
</dbReference>
<evidence type="ECO:0000313" key="2">
    <source>
        <dbReference type="EMBL" id="MCQ1531833.1"/>
    </source>
</evidence>
<dbReference type="EMBL" id="JAJEKE010000034">
    <property type="protein sequence ID" value="MCQ1531833.1"/>
    <property type="molecule type" value="Genomic_DNA"/>
</dbReference>
<dbReference type="PANTHER" id="PTHR10587">
    <property type="entry name" value="GLYCOSYL TRANSFERASE-RELATED"/>
    <property type="match status" value="1"/>
</dbReference>
<dbReference type="InterPro" id="IPR036582">
    <property type="entry name" value="Mao_N_sf"/>
</dbReference>
<dbReference type="Gene3D" id="3.30.457.10">
    <property type="entry name" value="Copper amine oxidase-like, N-terminal domain"/>
    <property type="match status" value="1"/>
</dbReference>
<organism evidence="2 3">
    <name type="scientific">Lutispora saccharofermentans</name>
    <dbReference type="NCBI Taxonomy" id="3024236"/>
    <lineage>
        <taxon>Bacteria</taxon>
        <taxon>Bacillati</taxon>
        <taxon>Bacillota</taxon>
        <taxon>Clostridia</taxon>
        <taxon>Lutisporales</taxon>
        <taxon>Lutisporaceae</taxon>
        <taxon>Lutispora</taxon>
    </lineage>
</organism>
<dbReference type="SUPFAM" id="SSF88713">
    <property type="entry name" value="Glycoside hydrolase/deacetylase"/>
    <property type="match status" value="1"/>
</dbReference>
<reference evidence="2 3" key="1">
    <citation type="submission" date="2021-10" db="EMBL/GenBank/DDBJ databases">
        <title>Lutispora strain m25 sp. nov., a thermophilic, non-spore-forming bacterium isolated from a lab-scale methanogenic bioreactor digesting anaerobic sludge.</title>
        <authorList>
            <person name="El Houari A."/>
            <person name="Mcdonald J."/>
        </authorList>
    </citation>
    <scope>NUCLEOTIDE SEQUENCE [LARGE SCALE GENOMIC DNA]</scope>
    <source>
        <strain evidence="3">m25</strain>
    </source>
</reference>
<dbReference type="RefSeq" id="WP_255229408.1">
    <property type="nucleotide sequence ID" value="NZ_JAJEKE010000034.1"/>
</dbReference>
<keyword evidence="3" id="KW-1185">Reference proteome</keyword>
<dbReference type="SUPFAM" id="SSF55383">
    <property type="entry name" value="Copper amine oxidase, domain N"/>
    <property type="match status" value="1"/>
</dbReference>
<evidence type="ECO:0000259" key="1">
    <source>
        <dbReference type="PROSITE" id="PS51677"/>
    </source>
</evidence>
<name>A0ABT1NKP4_9FIRM</name>
<dbReference type="InterPro" id="IPR050248">
    <property type="entry name" value="Polysacc_deacetylase_ArnD"/>
</dbReference>
<dbReference type="Pfam" id="PF07833">
    <property type="entry name" value="Cu_amine_oxidN1"/>
    <property type="match status" value="1"/>
</dbReference>
<feature type="domain" description="NodB homology" evidence="1">
    <location>
        <begin position="176"/>
        <end position="359"/>
    </location>
</feature>
<protein>
    <submittedName>
        <fullName evidence="2">Polysaccharide deacetylase family protein</fullName>
    </submittedName>
</protein>
<proteinExistence type="predicted"/>
<dbReference type="InterPro" id="IPR002509">
    <property type="entry name" value="NODB_dom"/>
</dbReference>
<dbReference type="InterPro" id="IPR012854">
    <property type="entry name" value="Cu_amine_oxidase-like_N"/>
</dbReference>
<dbReference type="PROSITE" id="PS51677">
    <property type="entry name" value="NODB"/>
    <property type="match status" value="1"/>
</dbReference>
<comment type="caution">
    <text evidence="2">The sequence shown here is derived from an EMBL/GenBank/DDBJ whole genome shotgun (WGS) entry which is preliminary data.</text>
</comment>